<comment type="caution">
    <text evidence="2">The sequence shown here is derived from an EMBL/GenBank/DDBJ whole genome shotgun (WGS) entry which is preliminary data.</text>
</comment>
<dbReference type="AlphaFoldDB" id="A0A2N1PJB1"/>
<dbReference type="InterPro" id="IPR027417">
    <property type="entry name" value="P-loop_NTPase"/>
</dbReference>
<sequence>MTEISRPPQPTQLEELCIPENVVEAIILKTMKKLGSIDENTISNELRLAIPLTKIFIKNLKDRKLIDTLSGMKLGLTVEGKILTNELMKEDGYTGPLPVPFSDYCEMVELQASESRRVSLHDVLSSFSGFEMKPSFLQDLKEGFNSQRPILFYGPPGNGKTLVTELLNKLLAETVNIPYAVEFNGNVIQLFDPSLHRLVEERELSMDEKRKLIVSGMKKRDERWVVCRAPLVVVGTEFRVTDFEIPFTGKYDATSVMKANNGIFVIDDFGRQEDTPEQILNQFIYPLESQKCIIRLQDGSRMVIPYKQRLYLSTNLNKEEIIDDAFNRRLLYQFLIDRPSDEMWKRIFVNTVKKYFPNTEDSLLASLGEDIHNWYREDKRVIRACDPRNLCLMLDATLGEGETMNLNRELLRRIYEKFPYSGEETQKVYGS</sequence>
<dbReference type="SMART" id="SM00382">
    <property type="entry name" value="AAA"/>
    <property type="match status" value="1"/>
</dbReference>
<evidence type="ECO:0000313" key="2">
    <source>
        <dbReference type="EMBL" id="PKK88435.1"/>
    </source>
</evidence>
<name>A0A2N1PJB1_9BACT</name>
<accession>A0A2N1PJB1</accession>
<dbReference type="EMBL" id="PGXC01000046">
    <property type="protein sequence ID" value="PKK88435.1"/>
    <property type="molecule type" value="Genomic_DNA"/>
</dbReference>
<dbReference type="InterPro" id="IPR003593">
    <property type="entry name" value="AAA+_ATPase"/>
</dbReference>
<dbReference type="Proteomes" id="UP000233256">
    <property type="component" value="Unassembled WGS sequence"/>
</dbReference>
<reference evidence="2 3" key="1">
    <citation type="journal article" date="2017" name="ISME J.">
        <title>Potential for microbial H2 and metal transformations associated with novel bacteria and archaea in deep terrestrial subsurface sediments.</title>
        <authorList>
            <person name="Hernsdorf A.W."/>
            <person name="Amano Y."/>
            <person name="Miyakawa K."/>
            <person name="Ise K."/>
            <person name="Suzuki Y."/>
            <person name="Anantharaman K."/>
            <person name="Probst A."/>
            <person name="Burstein D."/>
            <person name="Thomas B.C."/>
            <person name="Banfield J.F."/>
        </authorList>
    </citation>
    <scope>NUCLEOTIDE SEQUENCE [LARGE SCALE GENOMIC DNA]</scope>
    <source>
        <strain evidence="2">HGW-Wallbacteria-1</strain>
    </source>
</reference>
<evidence type="ECO:0000313" key="3">
    <source>
        <dbReference type="Proteomes" id="UP000233256"/>
    </source>
</evidence>
<evidence type="ECO:0000259" key="1">
    <source>
        <dbReference type="SMART" id="SM00382"/>
    </source>
</evidence>
<protein>
    <recommendedName>
        <fullName evidence="1">AAA+ ATPase domain-containing protein</fullName>
    </recommendedName>
</protein>
<feature type="domain" description="AAA+ ATPase" evidence="1">
    <location>
        <begin position="146"/>
        <end position="340"/>
    </location>
</feature>
<gene>
    <name evidence="2" type="ORF">CVV64_18720</name>
</gene>
<dbReference type="Gene3D" id="3.40.50.300">
    <property type="entry name" value="P-loop containing nucleotide triphosphate hydrolases"/>
    <property type="match status" value="1"/>
</dbReference>
<organism evidence="2 3">
    <name type="scientific">Candidatus Wallbacteria bacterium HGW-Wallbacteria-1</name>
    <dbReference type="NCBI Taxonomy" id="2013854"/>
    <lineage>
        <taxon>Bacteria</taxon>
        <taxon>Candidatus Walliibacteriota</taxon>
    </lineage>
</organism>
<dbReference type="SUPFAM" id="SSF52540">
    <property type="entry name" value="P-loop containing nucleoside triphosphate hydrolases"/>
    <property type="match status" value="1"/>
</dbReference>
<proteinExistence type="predicted"/>